<dbReference type="OrthoDB" id="2132959at2759"/>
<gene>
    <name evidence="8" type="ORF">BDK51DRAFT_16457</name>
</gene>
<keyword evidence="3" id="KW-0813">Transport</keyword>
<evidence type="ECO:0000256" key="6">
    <source>
        <dbReference type="ARBA" id="ARBA00023136"/>
    </source>
</evidence>
<dbReference type="EMBL" id="KZ997621">
    <property type="protein sequence ID" value="RKO87176.1"/>
    <property type="molecule type" value="Genomic_DNA"/>
</dbReference>
<evidence type="ECO:0000256" key="4">
    <source>
        <dbReference type="ARBA" id="ARBA00022737"/>
    </source>
</evidence>
<dbReference type="InterPro" id="IPR017105">
    <property type="entry name" value="AP3_complex_dsu"/>
</dbReference>
<comment type="subcellular location">
    <subcellularLocation>
        <location evidence="1">Endomembrane system</location>
    </subcellularLocation>
</comment>
<evidence type="ECO:0000259" key="7">
    <source>
        <dbReference type="Pfam" id="PF01602"/>
    </source>
</evidence>
<evidence type="ECO:0000256" key="2">
    <source>
        <dbReference type="ARBA" id="ARBA00006613"/>
    </source>
</evidence>
<dbReference type="GO" id="GO:0010008">
    <property type="term" value="C:endosome membrane"/>
    <property type="evidence" value="ECO:0007669"/>
    <property type="project" value="TreeGrafter"/>
</dbReference>
<dbReference type="GO" id="GO:0006623">
    <property type="term" value="P:protein targeting to vacuole"/>
    <property type="evidence" value="ECO:0007669"/>
    <property type="project" value="TreeGrafter"/>
</dbReference>
<dbReference type="Proteomes" id="UP000269721">
    <property type="component" value="Unassembled WGS sequence"/>
</dbReference>
<organism evidence="8 9">
    <name type="scientific">Blyttiomyces helicus</name>
    <dbReference type="NCBI Taxonomy" id="388810"/>
    <lineage>
        <taxon>Eukaryota</taxon>
        <taxon>Fungi</taxon>
        <taxon>Fungi incertae sedis</taxon>
        <taxon>Chytridiomycota</taxon>
        <taxon>Chytridiomycota incertae sedis</taxon>
        <taxon>Chytridiomycetes</taxon>
        <taxon>Chytridiomycetes incertae sedis</taxon>
        <taxon>Blyttiomyces</taxon>
    </lineage>
</organism>
<keyword evidence="9" id="KW-1185">Reference proteome</keyword>
<comment type="similarity">
    <text evidence="2">Belongs to the adaptor complexes large subunit family.</text>
</comment>
<dbReference type="SUPFAM" id="SSF48371">
    <property type="entry name" value="ARM repeat"/>
    <property type="match status" value="1"/>
</dbReference>
<keyword evidence="6" id="KW-0472">Membrane</keyword>
<evidence type="ECO:0000313" key="9">
    <source>
        <dbReference type="Proteomes" id="UP000269721"/>
    </source>
</evidence>
<feature type="non-terminal residue" evidence="8">
    <location>
        <position position="1"/>
    </location>
</feature>
<dbReference type="GO" id="GO:0006896">
    <property type="term" value="P:Golgi to vacuole transport"/>
    <property type="evidence" value="ECO:0007669"/>
    <property type="project" value="TreeGrafter"/>
</dbReference>
<dbReference type="InterPro" id="IPR002553">
    <property type="entry name" value="Clathrin/coatomer_adapt-like_N"/>
</dbReference>
<evidence type="ECO:0000313" key="8">
    <source>
        <dbReference type="EMBL" id="RKO87176.1"/>
    </source>
</evidence>
<protein>
    <submittedName>
        <fullName evidence="8">Clathrin/coatomer adaptor, adaptin-like protein</fullName>
    </submittedName>
</protein>
<dbReference type="Pfam" id="PF01602">
    <property type="entry name" value="Adaptin_N"/>
    <property type="match status" value="1"/>
</dbReference>
<evidence type="ECO:0000256" key="5">
    <source>
        <dbReference type="ARBA" id="ARBA00022927"/>
    </source>
</evidence>
<feature type="domain" description="Clathrin/coatomer adaptor adaptin-like N-terminal" evidence="7">
    <location>
        <begin position="1"/>
        <end position="182"/>
    </location>
</feature>
<keyword evidence="4" id="KW-0677">Repeat</keyword>
<proteinExistence type="inferred from homology"/>
<dbReference type="InterPro" id="IPR011989">
    <property type="entry name" value="ARM-like"/>
</dbReference>
<dbReference type="PANTHER" id="PTHR22781:SF12">
    <property type="entry name" value="AP-3 COMPLEX SUBUNIT DELTA-1"/>
    <property type="match status" value="1"/>
</dbReference>
<accession>A0A4P9WAB4</accession>
<dbReference type="AlphaFoldDB" id="A0A4P9WAB4"/>
<reference evidence="9" key="1">
    <citation type="journal article" date="2018" name="Nat. Microbiol.">
        <title>Leveraging single-cell genomics to expand the fungal tree of life.</title>
        <authorList>
            <person name="Ahrendt S.R."/>
            <person name="Quandt C.A."/>
            <person name="Ciobanu D."/>
            <person name="Clum A."/>
            <person name="Salamov A."/>
            <person name="Andreopoulos B."/>
            <person name="Cheng J.F."/>
            <person name="Woyke T."/>
            <person name="Pelin A."/>
            <person name="Henrissat B."/>
            <person name="Reynolds N.K."/>
            <person name="Benny G.L."/>
            <person name="Smith M.E."/>
            <person name="James T.Y."/>
            <person name="Grigoriev I.V."/>
        </authorList>
    </citation>
    <scope>NUCLEOTIDE SEQUENCE [LARGE SCALE GENOMIC DNA]</scope>
</reference>
<dbReference type="InterPro" id="IPR016024">
    <property type="entry name" value="ARM-type_fold"/>
</dbReference>
<sequence>LHMFGYDMTWASFHVIEVMSSPKMAYKLIGYNAAAASFRQDTDVLMLCTNQIKKDLASNNYLEAAVAMNGLAQIVTPELGRDLCGDLIAMLNHSKPYIRKRVILVLYKVFLKYPEALRIAFPKLREKLNDQDPSVVSAAVNVICELARKNPKSYLPLAPQLYGLLTSSTNNWMLIKIIKLVSLPKLSADSPRYFTE</sequence>
<dbReference type="PANTHER" id="PTHR22781">
    <property type="entry name" value="DELTA ADAPTIN-RELATED"/>
    <property type="match status" value="1"/>
</dbReference>
<dbReference type="GO" id="GO:0030123">
    <property type="term" value="C:AP-3 adaptor complex"/>
    <property type="evidence" value="ECO:0007669"/>
    <property type="project" value="InterPro"/>
</dbReference>
<dbReference type="Gene3D" id="1.25.10.10">
    <property type="entry name" value="Leucine-rich Repeat Variant"/>
    <property type="match status" value="1"/>
</dbReference>
<name>A0A4P9WAB4_9FUNG</name>
<keyword evidence="5" id="KW-0653">Protein transport</keyword>
<evidence type="ECO:0000256" key="1">
    <source>
        <dbReference type="ARBA" id="ARBA00004308"/>
    </source>
</evidence>
<evidence type="ECO:0000256" key="3">
    <source>
        <dbReference type="ARBA" id="ARBA00022448"/>
    </source>
</evidence>